<feature type="compositionally biased region" description="Low complexity" evidence="1">
    <location>
        <begin position="25"/>
        <end position="45"/>
    </location>
</feature>
<name>A0A4P9ZTD9_9FUNG</name>
<dbReference type="Proteomes" id="UP000268162">
    <property type="component" value="Unassembled WGS sequence"/>
</dbReference>
<feature type="region of interest" description="Disordered" evidence="1">
    <location>
        <begin position="516"/>
        <end position="564"/>
    </location>
</feature>
<feature type="compositionally biased region" description="Low complexity" evidence="1">
    <location>
        <begin position="532"/>
        <end position="564"/>
    </location>
</feature>
<gene>
    <name evidence="2" type="ORF">BJ085DRAFT_35828</name>
</gene>
<dbReference type="AlphaFoldDB" id="A0A4P9ZTD9"/>
<feature type="region of interest" description="Disordered" evidence="1">
    <location>
        <begin position="249"/>
        <end position="451"/>
    </location>
</feature>
<protein>
    <submittedName>
        <fullName evidence="2">Uncharacterized protein</fullName>
    </submittedName>
</protein>
<feature type="compositionally biased region" description="Acidic residues" evidence="1">
    <location>
        <begin position="262"/>
        <end position="283"/>
    </location>
</feature>
<proteinExistence type="predicted"/>
<evidence type="ECO:0000313" key="2">
    <source>
        <dbReference type="EMBL" id="RKP36101.1"/>
    </source>
</evidence>
<feature type="compositionally biased region" description="Low complexity" evidence="1">
    <location>
        <begin position="330"/>
        <end position="340"/>
    </location>
</feature>
<feature type="compositionally biased region" description="Low complexity" evidence="1">
    <location>
        <begin position="439"/>
        <end position="448"/>
    </location>
</feature>
<reference evidence="3" key="1">
    <citation type="journal article" date="2018" name="Nat. Microbiol.">
        <title>Leveraging single-cell genomics to expand the fungal tree of life.</title>
        <authorList>
            <person name="Ahrendt S.R."/>
            <person name="Quandt C.A."/>
            <person name="Ciobanu D."/>
            <person name="Clum A."/>
            <person name="Salamov A."/>
            <person name="Andreopoulos B."/>
            <person name="Cheng J.F."/>
            <person name="Woyke T."/>
            <person name="Pelin A."/>
            <person name="Henrissat B."/>
            <person name="Reynolds N.K."/>
            <person name="Benny G.L."/>
            <person name="Smith M.E."/>
            <person name="James T.Y."/>
            <person name="Grigoriev I.V."/>
        </authorList>
    </citation>
    <scope>NUCLEOTIDE SEQUENCE [LARGE SCALE GENOMIC DNA]</scope>
    <source>
        <strain evidence="3">RSA 468</strain>
    </source>
</reference>
<keyword evidence="3" id="KW-1185">Reference proteome</keyword>
<accession>A0A4P9ZTD9</accession>
<feature type="compositionally biased region" description="Polar residues" evidence="1">
    <location>
        <begin position="378"/>
        <end position="393"/>
    </location>
</feature>
<evidence type="ECO:0000313" key="3">
    <source>
        <dbReference type="Proteomes" id="UP000268162"/>
    </source>
</evidence>
<sequence>MASNPITSGGIVPIDMDLLVRKVSTLSPPSTDSQSTTSSSETPRTTRVRFDTTPPRVFGGSDPDNDLDTPPVNNNNNNNNGDKLGEEGGVVGHPGVDDGVHDIIHLDDDVQVKGGEVSLNIMVALLDRAEEMRELVRTNAPFFRQIRSILQGYDYNTLGTPLSPSPLSPLREVMGFGPAEESGSPGDAYDSFREVLFTPRAEMPDMIWIAELGHYLHQVPAIWSKFEDMVGYDPCIWETQQPHSVLDAETGSRNHHYGNNADDGDDDYDEDGDDDDDDDDDDDAGHGAPNFGWRSSTKNPRQRSQRTDFHHADTAFPNGWSLELPPDSPPLTQLSPPTSTGLAASRGGCARPIPSLHTPPPPLQFNGKGHRPTLADSPPNTTESVHTDFNTKPPSFRRASVQMGGDHPAIDGGDEKWRASRYDITSDYSNRVSSPPPSASSTTTPSGSDAKSEFIISGEANDASPMTPRRPSQGSIPPLLADLVALRNYPGAMANLLNTYQPFFDELGHRLRLQCMKHPPMPNHSALRGDYGPSRSSGRRPSSTGRSLASSSHNSISVGGISSNSNSSGLGGNAMLVAEGGGDTECEQLCESSADAQVGQLKRLLVSPPNEIPNGPYYEYINDTIGAWPDLMSQFADMVNCERERLCWDGSATDHRRVY</sequence>
<organism evidence="2 3">
    <name type="scientific">Dimargaris cristalligena</name>
    <dbReference type="NCBI Taxonomy" id="215637"/>
    <lineage>
        <taxon>Eukaryota</taxon>
        <taxon>Fungi</taxon>
        <taxon>Fungi incertae sedis</taxon>
        <taxon>Zoopagomycota</taxon>
        <taxon>Kickxellomycotina</taxon>
        <taxon>Dimargaritomycetes</taxon>
        <taxon>Dimargaritales</taxon>
        <taxon>Dimargaritaceae</taxon>
        <taxon>Dimargaris</taxon>
    </lineage>
</organism>
<evidence type="ECO:0000256" key="1">
    <source>
        <dbReference type="SAM" id="MobiDB-lite"/>
    </source>
</evidence>
<dbReference type="EMBL" id="ML002719">
    <property type="protein sequence ID" value="RKP36101.1"/>
    <property type="molecule type" value="Genomic_DNA"/>
</dbReference>
<feature type="region of interest" description="Disordered" evidence="1">
    <location>
        <begin position="25"/>
        <end position="93"/>
    </location>
</feature>